<accession>A0AAQ4D6V0</accession>
<keyword evidence="2" id="KW-0964">Secreted</keyword>
<sequence>MHTLGKKSPDVCRSARPPLAIAKLHATLPAVRRRGVSTTPSGLGGLLSRPLCAFSPQAQSVGSCDRTATSMDKCLAWIATFLCLLLLVEAMAEASPYSVAGEETVGALSAEADPYEFCRAHFGTDFALNREVRRAANSVEKPHEPRDDLDDYNDNLARLLFFTRKRSCIRRGGSCDHRPNDCCYNSSCRCNLWGTNCRCQRMGLFQKWGKK</sequence>
<protein>
    <submittedName>
        <fullName evidence="4">Uncharacterized protein</fullName>
    </submittedName>
</protein>
<dbReference type="Pfam" id="PF02819">
    <property type="entry name" value="Toxin_9"/>
    <property type="match status" value="1"/>
</dbReference>
<comment type="caution">
    <text evidence="4">The sequence shown here is derived from an EMBL/GenBank/DDBJ whole genome shotgun (WGS) entry which is preliminary data.</text>
</comment>
<evidence type="ECO:0000256" key="1">
    <source>
        <dbReference type="ARBA" id="ARBA00004613"/>
    </source>
</evidence>
<keyword evidence="5" id="KW-1185">Reference proteome</keyword>
<dbReference type="InterPro" id="IPR004169">
    <property type="entry name" value="Spidertoxin"/>
</dbReference>
<keyword evidence="3" id="KW-1015">Disulfide bond</keyword>
<name>A0AAQ4D6V0_AMBAM</name>
<dbReference type="Gene3D" id="4.10.40.10">
    <property type="match status" value="1"/>
</dbReference>
<dbReference type="GO" id="GO:0008200">
    <property type="term" value="F:ion channel inhibitor activity"/>
    <property type="evidence" value="ECO:0007669"/>
    <property type="project" value="InterPro"/>
</dbReference>
<dbReference type="AlphaFoldDB" id="A0AAQ4D6V0"/>
<dbReference type="CDD" id="cd12960">
    <property type="entry name" value="Spider_toxin"/>
    <property type="match status" value="1"/>
</dbReference>
<reference evidence="4 5" key="1">
    <citation type="journal article" date="2023" name="Arcadia Sci">
        <title>De novo assembly of a long-read Amblyomma americanum tick genome.</title>
        <authorList>
            <person name="Chou S."/>
            <person name="Poskanzer K.E."/>
            <person name="Rollins M."/>
            <person name="Thuy-Boun P.S."/>
        </authorList>
    </citation>
    <scope>NUCLEOTIDE SEQUENCE [LARGE SCALE GENOMIC DNA]</scope>
    <source>
        <strain evidence="4">F_SG_1</strain>
        <tissue evidence="4">Salivary glands</tissue>
    </source>
</reference>
<evidence type="ECO:0000256" key="2">
    <source>
        <dbReference type="ARBA" id="ARBA00022525"/>
    </source>
</evidence>
<dbReference type="EMBL" id="JARKHS020034376">
    <property type="protein sequence ID" value="KAK8758190.1"/>
    <property type="molecule type" value="Genomic_DNA"/>
</dbReference>
<proteinExistence type="predicted"/>
<evidence type="ECO:0000256" key="3">
    <source>
        <dbReference type="ARBA" id="ARBA00023157"/>
    </source>
</evidence>
<organism evidence="4 5">
    <name type="scientific">Amblyomma americanum</name>
    <name type="common">Lone star tick</name>
    <dbReference type="NCBI Taxonomy" id="6943"/>
    <lineage>
        <taxon>Eukaryota</taxon>
        <taxon>Metazoa</taxon>
        <taxon>Ecdysozoa</taxon>
        <taxon>Arthropoda</taxon>
        <taxon>Chelicerata</taxon>
        <taxon>Arachnida</taxon>
        <taxon>Acari</taxon>
        <taxon>Parasitiformes</taxon>
        <taxon>Ixodida</taxon>
        <taxon>Ixodoidea</taxon>
        <taxon>Ixodidae</taxon>
        <taxon>Amblyomminae</taxon>
        <taxon>Amblyomma</taxon>
    </lineage>
</organism>
<dbReference type="Proteomes" id="UP001321473">
    <property type="component" value="Unassembled WGS sequence"/>
</dbReference>
<evidence type="ECO:0000313" key="5">
    <source>
        <dbReference type="Proteomes" id="UP001321473"/>
    </source>
</evidence>
<evidence type="ECO:0000313" key="4">
    <source>
        <dbReference type="EMBL" id="KAK8758190.1"/>
    </source>
</evidence>
<dbReference type="SUPFAM" id="SSF57059">
    <property type="entry name" value="omega toxin-like"/>
    <property type="match status" value="1"/>
</dbReference>
<gene>
    <name evidence="4" type="ORF">V5799_004179</name>
</gene>
<dbReference type="GO" id="GO:0005576">
    <property type="term" value="C:extracellular region"/>
    <property type="evidence" value="ECO:0007669"/>
    <property type="project" value="UniProtKB-SubCell"/>
</dbReference>
<comment type="subcellular location">
    <subcellularLocation>
        <location evidence="1">Secreted</location>
    </subcellularLocation>
</comment>